<evidence type="ECO:0000313" key="4">
    <source>
        <dbReference type="EMBL" id="KAK4459664.1"/>
    </source>
</evidence>
<keyword evidence="1" id="KW-0479">Metal-binding</keyword>
<reference evidence="4" key="2">
    <citation type="submission" date="2023-06" db="EMBL/GenBank/DDBJ databases">
        <authorList>
            <consortium name="Lawrence Berkeley National Laboratory"/>
            <person name="Mondo S.J."/>
            <person name="Hensen N."/>
            <person name="Bonometti L."/>
            <person name="Westerberg I."/>
            <person name="Brannstrom I.O."/>
            <person name="Guillou S."/>
            <person name="Cros-Aarteil S."/>
            <person name="Calhoun S."/>
            <person name="Haridas S."/>
            <person name="Kuo A."/>
            <person name="Pangilinan J."/>
            <person name="Riley R."/>
            <person name="Labutti K."/>
            <person name="Andreopoulos B."/>
            <person name="Lipzen A."/>
            <person name="Chen C."/>
            <person name="Yanf M."/>
            <person name="Daum C."/>
            <person name="Ng V."/>
            <person name="Clum A."/>
            <person name="Steindorff A."/>
            <person name="Ohm R."/>
            <person name="Martin F."/>
            <person name="Silar P."/>
            <person name="Natvig D."/>
            <person name="Lalanne C."/>
            <person name="Gautier V."/>
            <person name="Ament-Velasquez S.L."/>
            <person name="Kruys A."/>
            <person name="Hutchinson M.I."/>
            <person name="Powell A.J."/>
            <person name="Barry K."/>
            <person name="Miller A.N."/>
            <person name="Grigoriev I.V."/>
            <person name="Debuchy R."/>
            <person name="Gladieux P."/>
            <person name="Thoren M.H."/>
            <person name="Johannesson H."/>
        </authorList>
    </citation>
    <scope>NUCLEOTIDE SEQUENCE</scope>
    <source>
        <strain evidence="4">PSN324</strain>
    </source>
</reference>
<feature type="compositionally biased region" description="Basic and acidic residues" evidence="2">
    <location>
        <begin position="22"/>
        <end position="43"/>
    </location>
</feature>
<feature type="compositionally biased region" description="Low complexity" evidence="2">
    <location>
        <begin position="159"/>
        <end position="169"/>
    </location>
</feature>
<reference evidence="4" key="1">
    <citation type="journal article" date="2023" name="Mol. Phylogenet. Evol.">
        <title>Genome-scale phylogeny and comparative genomics of the fungal order Sordariales.</title>
        <authorList>
            <person name="Hensen N."/>
            <person name="Bonometti L."/>
            <person name="Westerberg I."/>
            <person name="Brannstrom I.O."/>
            <person name="Guillou S."/>
            <person name="Cros-Aarteil S."/>
            <person name="Calhoun S."/>
            <person name="Haridas S."/>
            <person name="Kuo A."/>
            <person name="Mondo S."/>
            <person name="Pangilinan J."/>
            <person name="Riley R."/>
            <person name="LaButti K."/>
            <person name="Andreopoulos B."/>
            <person name="Lipzen A."/>
            <person name="Chen C."/>
            <person name="Yan M."/>
            <person name="Daum C."/>
            <person name="Ng V."/>
            <person name="Clum A."/>
            <person name="Steindorff A."/>
            <person name="Ohm R.A."/>
            <person name="Martin F."/>
            <person name="Silar P."/>
            <person name="Natvig D.O."/>
            <person name="Lalanne C."/>
            <person name="Gautier V."/>
            <person name="Ament-Velasquez S.L."/>
            <person name="Kruys A."/>
            <person name="Hutchinson M.I."/>
            <person name="Powell A.J."/>
            <person name="Barry K."/>
            <person name="Miller A.N."/>
            <person name="Grigoriev I.V."/>
            <person name="Debuchy R."/>
            <person name="Gladieux P."/>
            <person name="Hiltunen Thoren M."/>
            <person name="Johannesson H."/>
        </authorList>
    </citation>
    <scope>NUCLEOTIDE SEQUENCE</scope>
    <source>
        <strain evidence="4">PSN324</strain>
    </source>
</reference>
<sequence>MPEHSYIPTHLRQFIGTTRLPTKAEDRPSRLAKVEDYPQDRPSRQTPKAKGSPTAKTLTTSLTSVKPRSVVGPVPSLSIAPIIHTSIDPCSVDERDVLQSRINHLEDQLSLKEQWLEGWVEWKERADQEARALRDQIPPAGAIVLTTGQMRELFGHGLHNQQPSQQSNHHTVDPHSGGSPLAMASPNRQCSKCGQEFRSPNALFNHIYSNSCVSHPGQPTSREDTTSFLPARPALEVLPHRLPSSGSDGVERLQPPQIRSTGNAAALAMPSLLTTTRLPVDRATASPPVSQTVASQGVATQTVGSGALRPAQQIATAYLKKSSEIDCLQQSQPTAQISTLSSSTSTARPSSEFDRSQ</sequence>
<dbReference type="AlphaFoldDB" id="A0AAV9HFL6"/>
<evidence type="ECO:0000256" key="2">
    <source>
        <dbReference type="SAM" id="MobiDB-lite"/>
    </source>
</evidence>
<evidence type="ECO:0000256" key="1">
    <source>
        <dbReference type="PROSITE-ProRule" id="PRU00042"/>
    </source>
</evidence>
<feature type="region of interest" description="Disordered" evidence="2">
    <location>
        <begin position="330"/>
        <end position="357"/>
    </location>
</feature>
<accession>A0AAV9HFL6</accession>
<dbReference type="Proteomes" id="UP001321749">
    <property type="component" value="Unassembled WGS sequence"/>
</dbReference>
<dbReference type="PROSITE" id="PS50157">
    <property type="entry name" value="ZINC_FINGER_C2H2_2"/>
    <property type="match status" value="1"/>
</dbReference>
<proteinExistence type="predicted"/>
<feature type="compositionally biased region" description="Low complexity" evidence="2">
    <location>
        <begin position="338"/>
        <end position="350"/>
    </location>
</feature>
<comment type="caution">
    <text evidence="4">The sequence shown here is derived from an EMBL/GenBank/DDBJ whole genome shotgun (WGS) entry which is preliminary data.</text>
</comment>
<evidence type="ECO:0000313" key="5">
    <source>
        <dbReference type="Proteomes" id="UP001321749"/>
    </source>
</evidence>
<dbReference type="InterPro" id="IPR013087">
    <property type="entry name" value="Znf_C2H2_type"/>
</dbReference>
<name>A0AAV9HFL6_9PEZI</name>
<dbReference type="GO" id="GO:0008270">
    <property type="term" value="F:zinc ion binding"/>
    <property type="evidence" value="ECO:0007669"/>
    <property type="project" value="UniProtKB-KW"/>
</dbReference>
<gene>
    <name evidence="4" type="ORF">QBC42DRAFT_311064</name>
</gene>
<keyword evidence="1" id="KW-0862">Zinc</keyword>
<feature type="region of interest" description="Disordered" evidence="2">
    <location>
        <begin position="158"/>
        <end position="192"/>
    </location>
</feature>
<keyword evidence="5" id="KW-1185">Reference proteome</keyword>
<keyword evidence="1" id="KW-0863">Zinc-finger</keyword>
<feature type="domain" description="C2H2-type" evidence="3">
    <location>
        <begin position="188"/>
        <end position="220"/>
    </location>
</feature>
<protein>
    <recommendedName>
        <fullName evidence="3">C2H2-type domain-containing protein</fullName>
    </recommendedName>
</protein>
<evidence type="ECO:0000259" key="3">
    <source>
        <dbReference type="PROSITE" id="PS50157"/>
    </source>
</evidence>
<feature type="region of interest" description="Disordered" evidence="2">
    <location>
        <begin position="17"/>
        <end position="61"/>
    </location>
</feature>
<dbReference type="EMBL" id="MU865030">
    <property type="protein sequence ID" value="KAK4459664.1"/>
    <property type="molecule type" value="Genomic_DNA"/>
</dbReference>
<organism evidence="4 5">
    <name type="scientific">Cladorrhinum samala</name>
    <dbReference type="NCBI Taxonomy" id="585594"/>
    <lineage>
        <taxon>Eukaryota</taxon>
        <taxon>Fungi</taxon>
        <taxon>Dikarya</taxon>
        <taxon>Ascomycota</taxon>
        <taxon>Pezizomycotina</taxon>
        <taxon>Sordariomycetes</taxon>
        <taxon>Sordariomycetidae</taxon>
        <taxon>Sordariales</taxon>
        <taxon>Podosporaceae</taxon>
        <taxon>Cladorrhinum</taxon>
    </lineage>
</organism>